<evidence type="ECO:0000256" key="6">
    <source>
        <dbReference type="ARBA" id="ARBA00023180"/>
    </source>
</evidence>
<dbReference type="InterPro" id="IPR010259">
    <property type="entry name" value="S8pro/Inhibitor_I9"/>
</dbReference>
<dbReference type="PROSITE" id="PS00138">
    <property type="entry name" value="SUBTILASE_SER"/>
    <property type="match status" value="1"/>
</dbReference>
<dbReference type="SUPFAM" id="SSF52743">
    <property type="entry name" value="Subtilisin-like"/>
    <property type="match status" value="1"/>
</dbReference>
<protein>
    <submittedName>
        <fullName evidence="13">Subtilisin-like protease SBT2.5</fullName>
    </submittedName>
</protein>
<evidence type="ECO:0000256" key="5">
    <source>
        <dbReference type="ARBA" id="ARBA00022825"/>
    </source>
</evidence>
<accession>A0ABD1SU17</accession>
<dbReference type="Gene3D" id="2.60.40.2310">
    <property type="match status" value="1"/>
</dbReference>
<gene>
    <name evidence="13" type="ORF">Fot_37061</name>
</gene>
<dbReference type="InterPro" id="IPR023827">
    <property type="entry name" value="Peptidase_S8_Asp-AS"/>
</dbReference>
<dbReference type="Gene3D" id="3.30.70.80">
    <property type="entry name" value="Peptidase S8 propeptide/proteinase inhibitor I9"/>
    <property type="match status" value="1"/>
</dbReference>
<evidence type="ECO:0000256" key="3">
    <source>
        <dbReference type="ARBA" id="ARBA00022729"/>
    </source>
</evidence>
<sequence length="810" mass="86837">MMDQCYSRGAKKQKVNVTVEGEPVISYKGGVNGFEATAVDSDSDEKIDVTSELVTSYSRHLEKKHDMLLGMLFDQGTYKKLYSYRHLINGFAVHISQPEQAETLRGAPGVKSVERDWKVRRLTTHTPQFLGLPTGVWPTGGGFDRAGEDIVIAFVDSGIYPHHPSFSTHNTEPYGPVPKYRGKCEVDPDTKRDFCNGKIVGAQHFAEAAKMAGAFNPGIDFDSPLDGDGHGSHTAAIAAGNNGIPVRMHGFEYGRASGMAPRARIAVYKALYRIFGGFVADVVAAIDQAVHDGVDILNLSVGPNSPPSAAKTTFLNPFDTALLSAVRAGVFVAQAAGNGGPFPKTLLSYSPWIASVAAAVDDRRYKNHLTLGNGKILAGIGLSPATHANRTFTLVAANDVLLDSSVAKFSPCDCQRPEVLNKNLVEGNILLCGYSFNFVSGTASIKRVSETAKILGAVGFVLAVENASPGTKFDPVPVGIPGILITDISNSMELIDYYNVSTPRDWTGRVRNFKAVGSIGESLKPILHKSAPQVALFSSRGPNIKDYSFQDADLLKPDILAPGSLIWSAWAPNGTDEADYVGEGFAMISGTSMAAPHIAGIAALVKQKHPHWSPAAIKSALMTTSTTLDRAERPLQAQQYSESGTMSLVRATPFDFGSGHVNPRASLDPGLIFDAGYEDYLGFLCTTPGIDAHEIKNYTNSPCNYTLGHPWNLNIPSITISHLVGTQIVTRTMTNVAEEETYVISARMAPAIAIDTNPPAMTLRPGASGKFSVTLTVRSVTGTYSFGEVLLKGSRGHKVRIPVVSMGYDR</sequence>
<evidence type="ECO:0000313" key="13">
    <source>
        <dbReference type="EMBL" id="KAL2503213.1"/>
    </source>
</evidence>
<dbReference type="Gene3D" id="3.50.30.30">
    <property type="match status" value="1"/>
</dbReference>
<evidence type="ECO:0000256" key="8">
    <source>
        <dbReference type="PROSITE-ProRule" id="PRU01240"/>
    </source>
</evidence>
<dbReference type="Pfam" id="PF06280">
    <property type="entry name" value="fn3_5"/>
    <property type="match status" value="1"/>
</dbReference>
<organism evidence="13 14">
    <name type="scientific">Forsythia ovata</name>
    <dbReference type="NCBI Taxonomy" id="205694"/>
    <lineage>
        <taxon>Eukaryota</taxon>
        <taxon>Viridiplantae</taxon>
        <taxon>Streptophyta</taxon>
        <taxon>Embryophyta</taxon>
        <taxon>Tracheophyta</taxon>
        <taxon>Spermatophyta</taxon>
        <taxon>Magnoliopsida</taxon>
        <taxon>eudicotyledons</taxon>
        <taxon>Gunneridae</taxon>
        <taxon>Pentapetalae</taxon>
        <taxon>asterids</taxon>
        <taxon>lamiids</taxon>
        <taxon>Lamiales</taxon>
        <taxon>Oleaceae</taxon>
        <taxon>Forsythieae</taxon>
        <taxon>Forsythia</taxon>
    </lineage>
</organism>
<dbReference type="Pfam" id="PF05922">
    <property type="entry name" value="Inhibitor_I9"/>
    <property type="match status" value="1"/>
</dbReference>
<evidence type="ECO:0000313" key="14">
    <source>
        <dbReference type="Proteomes" id="UP001604277"/>
    </source>
</evidence>
<dbReference type="PRINTS" id="PR00723">
    <property type="entry name" value="SUBTILISIN"/>
</dbReference>
<dbReference type="InterPro" id="IPR000209">
    <property type="entry name" value="Peptidase_S8/S53_dom"/>
</dbReference>
<dbReference type="InterPro" id="IPR034197">
    <property type="entry name" value="Peptidases_S8_3"/>
</dbReference>
<evidence type="ECO:0000259" key="11">
    <source>
        <dbReference type="Pfam" id="PF05922"/>
    </source>
</evidence>
<feature type="domain" description="Peptidase S8/S53" evidence="10">
    <location>
        <begin position="147"/>
        <end position="629"/>
    </location>
</feature>
<dbReference type="PROSITE" id="PS00136">
    <property type="entry name" value="SUBTILASE_ASP"/>
    <property type="match status" value="1"/>
</dbReference>
<dbReference type="CDD" id="cd04852">
    <property type="entry name" value="Peptidases_S8_3"/>
    <property type="match status" value="1"/>
</dbReference>
<evidence type="ECO:0000256" key="7">
    <source>
        <dbReference type="PIRSR" id="PIRSR615500-1"/>
    </source>
</evidence>
<dbReference type="InterPro" id="IPR045051">
    <property type="entry name" value="SBT"/>
</dbReference>
<dbReference type="InterPro" id="IPR010435">
    <property type="entry name" value="C5a/SBT2-like_Fn3"/>
</dbReference>
<dbReference type="Gene3D" id="3.40.50.200">
    <property type="entry name" value="Peptidase S8/S53 domain"/>
    <property type="match status" value="1"/>
</dbReference>
<evidence type="ECO:0000259" key="12">
    <source>
        <dbReference type="Pfam" id="PF06280"/>
    </source>
</evidence>
<dbReference type="PANTHER" id="PTHR10795">
    <property type="entry name" value="PROPROTEIN CONVERTASE SUBTILISIN/KEXIN"/>
    <property type="match status" value="1"/>
</dbReference>
<dbReference type="InterPro" id="IPR037045">
    <property type="entry name" value="S8pro/Inhibitor_I9_sf"/>
</dbReference>
<comment type="similarity">
    <text evidence="1 8 9">Belongs to the peptidase S8 family.</text>
</comment>
<feature type="domain" description="Inhibitor I9" evidence="11">
    <location>
        <begin position="58"/>
        <end position="120"/>
    </location>
</feature>
<dbReference type="InterPro" id="IPR023828">
    <property type="entry name" value="Peptidase_S8_Ser-AS"/>
</dbReference>
<dbReference type="PROSITE" id="PS51892">
    <property type="entry name" value="SUBTILASE"/>
    <property type="match status" value="1"/>
</dbReference>
<dbReference type="Proteomes" id="UP001604277">
    <property type="component" value="Unassembled WGS sequence"/>
</dbReference>
<name>A0ABD1SU17_9LAMI</name>
<evidence type="ECO:0000256" key="1">
    <source>
        <dbReference type="ARBA" id="ARBA00011073"/>
    </source>
</evidence>
<feature type="domain" description="C5a peptidase/Subtilisin-like protease SBT2-like Fn3-like" evidence="12">
    <location>
        <begin position="694"/>
        <end position="804"/>
    </location>
</feature>
<dbReference type="FunFam" id="3.40.50.200:FF:000006">
    <property type="entry name" value="Subtilisin-like protease SBT1.5"/>
    <property type="match status" value="1"/>
</dbReference>
<dbReference type="AlphaFoldDB" id="A0ABD1SU17"/>
<evidence type="ECO:0000256" key="2">
    <source>
        <dbReference type="ARBA" id="ARBA00022670"/>
    </source>
</evidence>
<keyword evidence="6" id="KW-0325">Glycoprotein</keyword>
<evidence type="ECO:0000256" key="9">
    <source>
        <dbReference type="RuleBase" id="RU003355"/>
    </source>
</evidence>
<dbReference type="CDD" id="cd02120">
    <property type="entry name" value="PA_subtilisin_like"/>
    <property type="match status" value="1"/>
</dbReference>
<dbReference type="GO" id="GO:0006508">
    <property type="term" value="P:proteolysis"/>
    <property type="evidence" value="ECO:0007669"/>
    <property type="project" value="UniProtKB-KW"/>
</dbReference>
<keyword evidence="4 8" id="KW-0378">Hydrolase</keyword>
<feature type="active site" description="Charge relay system" evidence="7 8">
    <location>
        <position position="592"/>
    </location>
</feature>
<evidence type="ECO:0000259" key="10">
    <source>
        <dbReference type="Pfam" id="PF00082"/>
    </source>
</evidence>
<evidence type="ECO:0000256" key="4">
    <source>
        <dbReference type="ARBA" id="ARBA00022801"/>
    </source>
</evidence>
<dbReference type="EMBL" id="JBFOLJ010000010">
    <property type="protein sequence ID" value="KAL2503213.1"/>
    <property type="molecule type" value="Genomic_DNA"/>
</dbReference>
<dbReference type="Pfam" id="PF00082">
    <property type="entry name" value="Peptidase_S8"/>
    <property type="match status" value="1"/>
</dbReference>
<reference evidence="14" key="1">
    <citation type="submission" date="2024-07" db="EMBL/GenBank/DDBJ databases">
        <title>Two chromosome-level genome assemblies of Korean endemic species Abeliophyllum distichum and Forsythia ovata (Oleaceae).</title>
        <authorList>
            <person name="Jang H."/>
        </authorList>
    </citation>
    <scope>NUCLEOTIDE SEQUENCE [LARGE SCALE GENOMIC DNA]</scope>
</reference>
<dbReference type="GO" id="GO:0004252">
    <property type="term" value="F:serine-type endopeptidase activity"/>
    <property type="evidence" value="ECO:0007669"/>
    <property type="project" value="UniProtKB-UniRule"/>
</dbReference>
<keyword evidence="3" id="KW-0732">Signal</keyword>
<proteinExistence type="inferred from homology"/>
<keyword evidence="14" id="KW-1185">Reference proteome</keyword>
<keyword evidence="2 8" id="KW-0645">Protease</keyword>
<dbReference type="InterPro" id="IPR036852">
    <property type="entry name" value="Peptidase_S8/S53_dom_sf"/>
</dbReference>
<dbReference type="InterPro" id="IPR015500">
    <property type="entry name" value="Peptidase_S8_subtilisin-rel"/>
</dbReference>
<feature type="active site" description="Charge relay system" evidence="7 8">
    <location>
        <position position="156"/>
    </location>
</feature>
<keyword evidence="5 8" id="KW-0720">Serine protease</keyword>
<feature type="active site" description="Charge relay system" evidence="7 8">
    <location>
        <position position="230"/>
    </location>
</feature>
<comment type="caution">
    <text evidence="13">The sequence shown here is derived from an EMBL/GenBank/DDBJ whole genome shotgun (WGS) entry which is preliminary data.</text>
</comment>